<organism evidence="1">
    <name type="scientific">Zea mays</name>
    <name type="common">Maize</name>
    <dbReference type="NCBI Taxonomy" id="4577"/>
    <lineage>
        <taxon>Eukaryota</taxon>
        <taxon>Viridiplantae</taxon>
        <taxon>Streptophyta</taxon>
        <taxon>Embryophyta</taxon>
        <taxon>Tracheophyta</taxon>
        <taxon>Spermatophyta</taxon>
        <taxon>Magnoliopsida</taxon>
        <taxon>Liliopsida</taxon>
        <taxon>Poales</taxon>
        <taxon>Poaceae</taxon>
        <taxon>PACMAD clade</taxon>
        <taxon>Panicoideae</taxon>
        <taxon>Andropogonodae</taxon>
        <taxon>Andropogoneae</taxon>
        <taxon>Tripsacinae</taxon>
        <taxon>Zea</taxon>
    </lineage>
</organism>
<proteinExistence type="predicted"/>
<gene>
    <name evidence="1" type="ORF">ZEAMMB73_Zm00001d050196</name>
</gene>
<keyword evidence="1" id="KW-0378">Hydrolase</keyword>
<sequence>MWLACSITQTDSRQGCKGRVLRRRARFLEGRLLRRQEKLHGMARGSLSGLFYALFVTLSLSIYIYITIIFFFSSSSRRVASHRKKLLQAKLIGWLGILSIFTGESCGRR</sequence>
<protein>
    <submittedName>
        <fullName evidence="1">Alpha/beta-Hydrolases superfamily protein</fullName>
    </submittedName>
</protein>
<name>A0A1D6Q0B5_MAIZE</name>
<dbReference type="AlphaFoldDB" id="A0A1D6Q0B5"/>
<dbReference type="GO" id="GO:0016787">
    <property type="term" value="F:hydrolase activity"/>
    <property type="evidence" value="ECO:0007669"/>
    <property type="project" value="UniProtKB-KW"/>
</dbReference>
<reference evidence="1" key="1">
    <citation type="submission" date="2015-12" db="EMBL/GenBank/DDBJ databases">
        <title>Update maize B73 reference genome by single molecule sequencing technologies.</title>
        <authorList>
            <consortium name="Maize Genome Sequencing Project"/>
            <person name="Ware D."/>
        </authorList>
    </citation>
    <scope>NUCLEOTIDE SEQUENCE</scope>
    <source>
        <tissue evidence="1">Seedling</tissue>
    </source>
</reference>
<evidence type="ECO:0000313" key="1">
    <source>
        <dbReference type="EMBL" id="AQK52093.1"/>
    </source>
</evidence>
<accession>A0A1D6Q0B5</accession>
<dbReference type="EMBL" id="CM000780">
    <property type="protein sequence ID" value="AQK52093.1"/>
    <property type="molecule type" value="Genomic_DNA"/>
</dbReference>